<dbReference type="PANTHER" id="PTHR18964:SF169">
    <property type="entry name" value="N-ACETYLMANNOSAMINE KINASE"/>
    <property type="match status" value="1"/>
</dbReference>
<dbReference type="AlphaFoldDB" id="A0A2T0PZW6"/>
<evidence type="ECO:0000313" key="2">
    <source>
        <dbReference type="EMBL" id="PRX97074.1"/>
    </source>
</evidence>
<organism evidence="2 3">
    <name type="scientific">Allonocardiopsis opalescens</name>
    <dbReference type="NCBI Taxonomy" id="1144618"/>
    <lineage>
        <taxon>Bacteria</taxon>
        <taxon>Bacillati</taxon>
        <taxon>Actinomycetota</taxon>
        <taxon>Actinomycetes</taxon>
        <taxon>Streptosporangiales</taxon>
        <taxon>Allonocardiopsis</taxon>
    </lineage>
</organism>
<dbReference type="InterPro" id="IPR043129">
    <property type="entry name" value="ATPase_NBD"/>
</dbReference>
<keyword evidence="3" id="KW-1185">Reference proteome</keyword>
<dbReference type="PANTHER" id="PTHR18964">
    <property type="entry name" value="ROK (REPRESSOR, ORF, KINASE) FAMILY"/>
    <property type="match status" value="1"/>
</dbReference>
<comment type="caution">
    <text evidence="2">The sequence shown here is derived from an EMBL/GenBank/DDBJ whole genome shotgun (WGS) entry which is preliminary data.</text>
</comment>
<evidence type="ECO:0000313" key="3">
    <source>
        <dbReference type="Proteomes" id="UP000237846"/>
    </source>
</evidence>
<dbReference type="InterPro" id="IPR000600">
    <property type="entry name" value="ROK"/>
</dbReference>
<dbReference type="GO" id="GO:0016301">
    <property type="term" value="F:kinase activity"/>
    <property type="evidence" value="ECO:0007669"/>
    <property type="project" value="UniProtKB-KW"/>
</dbReference>
<comment type="similarity">
    <text evidence="1">Belongs to the ROK (NagC/XylR) family.</text>
</comment>
<dbReference type="Gene3D" id="3.30.420.40">
    <property type="match status" value="2"/>
</dbReference>
<evidence type="ECO:0000256" key="1">
    <source>
        <dbReference type="ARBA" id="ARBA00006479"/>
    </source>
</evidence>
<accession>A0A2T0PZW6</accession>
<dbReference type="PROSITE" id="PS01125">
    <property type="entry name" value="ROK"/>
    <property type="match status" value="1"/>
</dbReference>
<dbReference type="InterPro" id="IPR049874">
    <property type="entry name" value="ROK_cs"/>
</dbReference>
<dbReference type="RefSeq" id="WP_106248775.1">
    <property type="nucleotide sequence ID" value="NZ_PVZC01000006.1"/>
</dbReference>
<protein>
    <submittedName>
        <fullName evidence="2">Glucokinase</fullName>
    </submittedName>
</protein>
<proteinExistence type="inferred from homology"/>
<dbReference type="EMBL" id="PVZC01000006">
    <property type="protein sequence ID" value="PRX97074.1"/>
    <property type="molecule type" value="Genomic_DNA"/>
</dbReference>
<name>A0A2T0PZW6_9ACTN</name>
<dbReference type="Proteomes" id="UP000237846">
    <property type="component" value="Unassembled WGS sequence"/>
</dbReference>
<dbReference type="OrthoDB" id="8772678at2"/>
<keyword evidence="2" id="KW-0418">Kinase</keyword>
<sequence>MTTASPGRGEVLAIDIGGTKIAAALVGPAGAVRAQVRVPTPRGTDDAERVWAAVRAALERVRAQAGPGGADGLGVCCAGPVDLAAGTVSPVNIPAWRGFPLIERLSALVPGPVELAGDGMCAALGEYGAGAGRGSAAMLGMVVSTGVGGGLVLDGRPYLGPTGNAGHIGHVLVEPGGEPCGCGSAGCLETVAAGPYLAAWARRRGWEAPPEAGPRELAEAARRGLPVAVESFERAGRALGTAIAGAAALFDLDRVVIGGGVAESGEVLLGPVRRHVRALARLGFQRRLRVERSALGGAAGLVGAAGLLRSREGAAAAN</sequence>
<dbReference type="SUPFAM" id="SSF53067">
    <property type="entry name" value="Actin-like ATPase domain"/>
    <property type="match status" value="1"/>
</dbReference>
<dbReference type="Pfam" id="PF00480">
    <property type="entry name" value="ROK"/>
    <property type="match status" value="1"/>
</dbReference>
<gene>
    <name evidence="2" type="ORF">CLV72_106110</name>
</gene>
<keyword evidence="2" id="KW-0808">Transferase</keyword>
<reference evidence="2 3" key="1">
    <citation type="submission" date="2018-03" db="EMBL/GenBank/DDBJ databases">
        <title>Genomic Encyclopedia of Archaeal and Bacterial Type Strains, Phase II (KMG-II): from individual species to whole genera.</title>
        <authorList>
            <person name="Goeker M."/>
        </authorList>
    </citation>
    <scope>NUCLEOTIDE SEQUENCE [LARGE SCALE GENOMIC DNA]</scope>
    <source>
        <strain evidence="2 3">DSM 45601</strain>
    </source>
</reference>